<dbReference type="InterPro" id="IPR015797">
    <property type="entry name" value="NUDIX_hydrolase-like_dom_sf"/>
</dbReference>
<name>A0A1B7TDA4_9ASCO</name>
<proteinExistence type="predicted"/>
<dbReference type="InterPro" id="IPR000086">
    <property type="entry name" value="NUDIX_hydrolase_dom"/>
</dbReference>
<dbReference type="Pfam" id="PF00293">
    <property type="entry name" value="NUDIX"/>
    <property type="match status" value="1"/>
</dbReference>
<evidence type="ECO:0000259" key="3">
    <source>
        <dbReference type="PROSITE" id="PS51462"/>
    </source>
</evidence>
<dbReference type="PROSITE" id="PS51462">
    <property type="entry name" value="NUDIX"/>
    <property type="match status" value="1"/>
</dbReference>
<dbReference type="PANTHER" id="PTHR11839:SF1">
    <property type="entry name" value="ADP-SUGAR PYROPHOSPHATASE"/>
    <property type="match status" value="1"/>
</dbReference>
<organism evidence="4 5">
    <name type="scientific">Hanseniaspora valbyensis NRRL Y-1626</name>
    <dbReference type="NCBI Taxonomy" id="766949"/>
    <lineage>
        <taxon>Eukaryota</taxon>
        <taxon>Fungi</taxon>
        <taxon>Dikarya</taxon>
        <taxon>Ascomycota</taxon>
        <taxon>Saccharomycotina</taxon>
        <taxon>Saccharomycetes</taxon>
        <taxon>Saccharomycodales</taxon>
        <taxon>Saccharomycodaceae</taxon>
        <taxon>Hanseniaspora</taxon>
    </lineage>
</organism>
<dbReference type="GO" id="GO:0019693">
    <property type="term" value="P:ribose phosphate metabolic process"/>
    <property type="evidence" value="ECO:0007669"/>
    <property type="project" value="TreeGrafter"/>
</dbReference>
<gene>
    <name evidence="4" type="ORF">HANVADRAFT_56253</name>
</gene>
<keyword evidence="5" id="KW-1185">Reference proteome</keyword>
<accession>A0A1B7TDA4</accession>
<dbReference type="GO" id="GO:0005634">
    <property type="term" value="C:nucleus"/>
    <property type="evidence" value="ECO:0007669"/>
    <property type="project" value="TreeGrafter"/>
</dbReference>
<evidence type="ECO:0000256" key="1">
    <source>
        <dbReference type="ARBA" id="ARBA00022801"/>
    </source>
</evidence>
<dbReference type="CDD" id="cd18888">
    <property type="entry name" value="NUDIX_ADPRase_Nudt5"/>
    <property type="match status" value="1"/>
</dbReference>
<comment type="caution">
    <text evidence="4">The sequence shown here is derived from an EMBL/GenBank/DDBJ whole genome shotgun (WGS) entry which is preliminary data.</text>
</comment>
<evidence type="ECO:0000313" key="4">
    <source>
        <dbReference type="EMBL" id="OBA26697.1"/>
    </source>
</evidence>
<dbReference type="AlphaFoldDB" id="A0A1B7TDA4"/>
<dbReference type="EMBL" id="LXPE01000014">
    <property type="protein sequence ID" value="OBA26697.1"/>
    <property type="molecule type" value="Genomic_DNA"/>
</dbReference>
<dbReference type="OrthoDB" id="10249920at2759"/>
<sequence length="220" mass="24438">MSTYTSKGAPEDSKIISTSDDQPLSSYNWITLQKVNYKDPSGTVRDYEKVTRKTTAKGTGVDAVIILPLLKSPNLPTKLLLQKQFRPPLGKVSIEFPAGLIDDSDATILDAAKRELKEETGYSITKVLRESPPIFADPGMTDASYVVITCIIDLSLKENQNVVPELEDSEFIDLFEVELAELEDKVKQLTKKGYAIDGRVAGLIDGFIVNQQMMMDWKCD</sequence>
<dbReference type="GO" id="GO:0006753">
    <property type="term" value="P:nucleoside phosphate metabolic process"/>
    <property type="evidence" value="ECO:0007669"/>
    <property type="project" value="TreeGrafter"/>
</dbReference>
<evidence type="ECO:0000313" key="5">
    <source>
        <dbReference type="Proteomes" id="UP000092321"/>
    </source>
</evidence>
<keyword evidence="1" id="KW-0378">Hydrolase</keyword>
<feature type="region of interest" description="Disordered" evidence="2">
    <location>
        <begin position="1"/>
        <end position="21"/>
    </location>
</feature>
<dbReference type="GO" id="GO:0047631">
    <property type="term" value="F:ADP-ribose diphosphatase activity"/>
    <property type="evidence" value="ECO:0007669"/>
    <property type="project" value="TreeGrafter"/>
</dbReference>
<feature type="domain" description="Nudix hydrolase" evidence="3">
    <location>
        <begin position="59"/>
        <end position="200"/>
    </location>
</feature>
<evidence type="ECO:0000256" key="2">
    <source>
        <dbReference type="SAM" id="MobiDB-lite"/>
    </source>
</evidence>
<dbReference type="SUPFAM" id="SSF55811">
    <property type="entry name" value="Nudix"/>
    <property type="match status" value="1"/>
</dbReference>
<protein>
    <recommendedName>
        <fullName evidence="3">Nudix hydrolase domain-containing protein</fullName>
    </recommendedName>
</protein>
<reference evidence="5" key="1">
    <citation type="journal article" date="2016" name="Proc. Natl. Acad. Sci. U.S.A.">
        <title>Comparative genomics of biotechnologically important yeasts.</title>
        <authorList>
            <person name="Riley R."/>
            <person name="Haridas S."/>
            <person name="Wolfe K.H."/>
            <person name="Lopes M.R."/>
            <person name="Hittinger C.T."/>
            <person name="Goeker M."/>
            <person name="Salamov A.A."/>
            <person name="Wisecaver J.H."/>
            <person name="Long T.M."/>
            <person name="Calvey C.H."/>
            <person name="Aerts A.L."/>
            <person name="Barry K.W."/>
            <person name="Choi C."/>
            <person name="Clum A."/>
            <person name="Coughlan A.Y."/>
            <person name="Deshpande S."/>
            <person name="Douglass A.P."/>
            <person name="Hanson S.J."/>
            <person name="Klenk H.-P."/>
            <person name="LaButti K.M."/>
            <person name="Lapidus A."/>
            <person name="Lindquist E.A."/>
            <person name="Lipzen A.M."/>
            <person name="Meier-Kolthoff J.P."/>
            <person name="Ohm R.A."/>
            <person name="Otillar R.P."/>
            <person name="Pangilinan J.L."/>
            <person name="Peng Y."/>
            <person name="Rokas A."/>
            <person name="Rosa C.A."/>
            <person name="Scheuner C."/>
            <person name="Sibirny A.A."/>
            <person name="Slot J.C."/>
            <person name="Stielow J.B."/>
            <person name="Sun H."/>
            <person name="Kurtzman C.P."/>
            <person name="Blackwell M."/>
            <person name="Grigoriev I.V."/>
            <person name="Jeffries T.W."/>
        </authorList>
    </citation>
    <scope>NUCLEOTIDE SEQUENCE [LARGE SCALE GENOMIC DNA]</scope>
    <source>
        <strain evidence="5">NRRL Y-1626</strain>
    </source>
</reference>
<dbReference type="Proteomes" id="UP000092321">
    <property type="component" value="Unassembled WGS sequence"/>
</dbReference>
<dbReference type="PANTHER" id="PTHR11839">
    <property type="entry name" value="UDP/ADP-SUGAR PYROPHOSPHATASE"/>
    <property type="match status" value="1"/>
</dbReference>
<dbReference type="Gene3D" id="3.90.79.10">
    <property type="entry name" value="Nucleoside Triphosphate Pyrophosphohydrolase"/>
    <property type="match status" value="1"/>
</dbReference>